<keyword evidence="3" id="KW-1185">Reference proteome</keyword>
<organism evidence="3 4">
    <name type="scientific">Parascaris equorum</name>
    <name type="common">Equine roundworm</name>
    <dbReference type="NCBI Taxonomy" id="6256"/>
    <lineage>
        <taxon>Eukaryota</taxon>
        <taxon>Metazoa</taxon>
        <taxon>Ecdysozoa</taxon>
        <taxon>Nematoda</taxon>
        <taxon>Chromadorea</taxon>
        <taxon>Rhabditida</taxon>
        <taxon>Spirurina</taxon>
        <taxon>Ascaridomorpha</taxon>
        <taxon>Ascaridoidea</taxon>
        <taxon>Ascarididae</taxon>
        <taxon>Parascaris</taxon>
    </lineage>
</organism>
<reference evidence="4" key="1">
    <citation type="submission" date="2022-11" db="UniProtKB">
        <authorList>
            <consortium name="WormBaseParasite"/>
        </authorList>
    </citation>
    <scope>IDENTIFICATION</scope>
</reference>
<dbReference type="WBParaSite" id="PEQ_0000690101-mRNA-1">
    <property type="protein sequence ID" value="PEQ_0000690101-mRNA-1"/>
    <property type="gene ID" value="PEQ_0000690101"/>
</dbReference>
<evidence type="ECO:0000313" key="3">
    <source>
        <dbReference type="Proteomes" id="UP000887564"/>
    </source>
</evidence>
<evidence type="ECO:0000256" key="1">
    <source>
        <dbReference type="SAM" id="MobiDB-lite"/>
    </source>
</evidence>
<evidence type="ECO:0000313" key="4">
    <source>
        <dbReference type="WBParaSite" id="PEQ_0000690101-mRNA-1"/>
    </source>
</evidence>
<proteinExistence type="predicted"/>
<feature type="compositionally biased region" description="Low complexity" evidence="1">
    <location>
        <begin position="59"/>
        <end position="68"/>
    </location>
</feature>
<keyword evidence="2" id="KW-1133">Transmembrane helix</keyword>
<protein>
    <submittedName>
        <fullName evidence="4">Uncharacterized protein</fullName>
    </submittedName>
</protein>
<evidence type="ECO:0000256" key="2">
    <source>
        <dbReference type="SAM" id="Phobius"/>
    </source>
</evidence>
<feature type="transmembrane region" description="Helical" evidence="2">
    <location>
        <begin position="27"/>
        <end position="51"/>
    </location>
</feature>
<feature type="region of interest" description="Disordered" evidence="1">
    <location>
        <begin position="58"/>
        <end position="77"/>
    </location>
</feature>
<accession>A0A914RKT2</accession>
<dbReference type="AlphaFoldDB" id="A0A914RKT2"/>
<dbReference type="Proteomes" id="UP000887564">
    <property type="component" value="Unplaced"/>
</dbReference>
<name>A0A914RKT2_PAREQ</name>
<feature type="region of interest" description="Disordered" evidence="1">
    <location>
        <begin position="1"/>
        <end position="24"/>
    </location>
</feature>
<sequence>MAGMSLKGPCSQFLQRSDPDKSGGRGALITGIVIGMVIIVAVVFAGLFIMFQMKRRQAEQQQQHQQGQPANTDGNSG</sequence>
<keyword evidence="2" id="KW-0472">Membrane</keyword>
<keyword evidence="2" id="KW-0812">Transmembrane</keyword>